<dbReference type="Pfam" id="PF11838">
    <property type="entry name" value="ERAP1_C"/>
    <property type="match status" value="1"/>
</dbReference>
<protein>
    <recommendedName>
        <fullName evidence="1">ERAP1-like C-terminal domain-containing protein</fullName>
    </recommendedName>
</protein>
<accession>A0A8J4QB50</accession>
<dbReference type="EMBL" id="JRKL02007864">
    <property type="protein sequence ID" value="KAF3947377.1"/>
    <property type="molecule type" value="Genomic_DNA"/>
</dbReference>
<name>A0A8J4QB50_9ROSI</name>
<organism evidence="2 3">
    <name type="scientific">Castanea mollissima</name>
    <name type="common">Chinese chestnut</name>
    <dbReference type="NCBI Taxonomy" id="60419"/>
    <lineage>
        <taxon>Eukaryota</taxon>
        <taxon>Viridiplantae</taxon>
        <taxon>Streptophyta</taxon>
        <taxon>Embryophyta</taxon>
        <taxon>Tracheophyta</taxon>
        <taxon>Spermatophyta</taxon>
        <taxon>Magnoliopsida</taxon>
        <taxon>eudicotyledons</taxon>
        <taxon>Gunneridae</taxon>
        <taxon>Pentapetalae</taxon>
        <taxon>rosids</taxon>
        <taxon>fabids</taxon>
        <taxon>Fagales</taxon>
        <taxon>Fagaceae</taxon>
        <taxon>Castanea</taxon>
    </lineage>
</organism>
<dbReference type="OrthoDB" id="1749630at2759"/>
<evidence type="ECO:0000259" key="1">
    <source>
        <dbReference type="Pfam" id="PF11838"/>
    </source>
</evidence>
<evidence type="ECO:0000313" key="3">
    <source>
        <dbReference type="Proteomes" id="UP000737018"/>
    </source>
</evidence>
<evidence type="ECO:0000313" key="2">
    <source>
        <dbReference type="EMBL" id="KAF3947377.1"/>
    </source>
</evidence>
<gene>
    <name evidence="2" type="ORF">CMV_026478</name>
</gene>
<keyword evidence="3" id="KW-1185">Reference proteome</keyword>
<reference evidence="2" key="1">
    <citation type="submission" date="2020-03" db="EMBL/GenBank/DDBJ databases">
        <title>Castanea mollissima Vanexum genome sequencing.</title>
        <authorList>
            <person name="Staton M."/>
        </authorList>
    </citation>
    <scope>NUCLEOTIDE SEQUENCE</scope>
    <source>
        <tissue evidence="2">Leaf</tissue>
    </source>
</reference>
<dbReference type="Proteomes" id="UP000737018">
    <property type="component" value="Unassembled WGS sequence"/>
</dbReference>
<proteinExistence type="predicted"/>
<comment type="caution">
    <text evidence="2">The sequence shown here is derived from an EMBL/GenBank/DDBJ whole genome shotgun (WGS) entry which is preliminary data.</text>
</comment>
<feature type="domain" description="ERAP1-like C-terminal" evidence="1">
    <location>
        <begin position="27"/>
        <end position="93"/>
    </location>
</feature>
<dbReference type="InterPro" id="IPR024571">
    <property type="entry name" value="ERAP1-like_C_dom"/>
</dbReference>
<dbReference type="AlphaFoldDB" id="A0A8J4QB50"/>
<sequence length="93" mass="10723">MRTQAQLMKRIKRNVMTISRSKLILSSGFYRANYEDKLAARLKKAIESNYLSAPDKFGILDDTYALCEACKQPLSSLLTLKDVYRKELDFIVL</sequence>